<dbReference type="KEGG" id="ldn:H9L06_06565"/>
<feature type="domain" description="PucR C-terminal helix-turn-helix" evidence="3">
    <location>
        <begin position="449"/>
        <end position="501"/>
    </location>
</feature>
<gene>
    <name evidence="5" type="ORF">H9L06_06565</name>
</gene>
<dbReference type="InterPro" id="IPR025736">
    <property type="entry name" value="PucR_C-HTH_dom"/>
</dbReference>
<dbReference type="AlphaFoldDB" id="A0A7G9S2B1"/>
<reference evidence="5 6" key="1">
    <citation type="submission" date="2020-08" db="EMBL/GenBank/DDBJ databases">
        <title>Genome sequence of Leucobacter denitrificans KACC 14055T.</title>
        <authorList>
            <person name="Hyun D.-W."/>
            <person name="Bae J.-W."/>
        </authorList>
    </citation>
    <scope>NUCLEOTIDE SEQUENCE [LARGE SCALE GENOMIC DNA]</scope>
    <source>
        <strain evidence="5 6">KACC 14055</strain>
    </source>
</reference>
<evidence type="ECO:0000256" key="2">
    <source>
        <dbReference type="SAM" id="MobiDB-lite"/>
    </source>
</evidence>
<dbReference type="InterPro" id="IPR051448">
    <property type="entry name" value="CdaR-like_regulators"/>
</dbReference>
<protein>
    <submittedName>
        <fullName evidence="5">Helix-turn-helix domain-containing protein</fullName>
    </submittedName>
</protein>
<dbReference type="EMBL" id="CP060716">
    <property type="protein sequence ID" value="QNN61986.1"/>
    <property type="molecule type" value="Genomic_DNA"/>
</dbReference>
<evidence type="ECO:0000313" key="6">
    <source>
        <dbReference type="Proteomes" id="UP000515934"/>
    </source>
</evidence>
<keyword evidence="6" id="KW-1185">Reference proteome</keyword>
<organism evidence="5 6">
    <name type="scientific">Leucobacter denitrificans</name>
    <dbReference type="NCBI Taxonomy" id="683042"/>
    <lineage>
        <taxon>Bacteria</taxon>
        <taxon>Bacillati</taxon>
        <taxon>Actinomycetota</taxon>
        <taxon>Actinomycetes</taxon>
        <taxon>Micrococcales</taxon>
        <taxon>Microbacteriaceae</taxon>
        <taxon>Leucobacter</taxon>
    </lineage>
</organism>
<dbReference type="InterPro" id="IPR042070">
    <property type="entry name" value="PucR_C-HTH_sf"/>
</dbReference>
<dbReference type="Proteomes" id="UP000515934">
    <property type="component" value="Chromosome"/>
</dbReference>
<sequence length="564" mass="61300">MDSVTRAVRLSELFHLWDAPVRFAAQPDIADPSVTGALIWEAGAASQSDLLVLVPQTDSGSFIKEMTGLAKGDQAGTYLLIGWGDADIARIEDVQTRSTIAIAPEDISTTVAIESVIRSTIDPTAAELRRLTALQRSFTQELSSESPTQAILERLKRLSNAVSLVVTTRGTVQENTGQIPLQQVLEQLGRTDSPSQFISVGDWHGQAVRLQEVDMVGSQAGWLVVACRREGFPDSSASAAIHIAASLIETVRHINAQARSQEEAVRTSLLEQTLALRPQYNSPELESRVAAIGLSFDNPLRVIVASPHGGRPANRAPVKDVHEELNKIFSESDIVSLSTARDDGAIFLVQASEATIQRLIRSNKQTLAKVHFGLGRNMRHVGDAADSLADAWLGIRTLRAGGHSESHISFEQFDFATRLFSNVGIDVMAEWSRDYLEPLLERDQLISGLRQYFLHSQNIASAADALGIHHNSLRYRLAKVEELLDINLRDPAAISSLYLAITSLDLAVLSGNTHALAQTTEIVGTRDLAPANSARFPGDQEGSRRPGARMSPAGMPAYRTSQPH</sequence>
<dbReference type="Pfam" id="PF17853">
    <property type="entry name" value="GGDEF_2"/>
    <property type="match status" value="1"/>
</dbReference>
<dbReference type="PANTHER" id="PTHR33744">
    <property type="entry name" value="CARBOHYDRATE DIACID REGULATOR"/>
    <property type="match status" value="1"/>
</dbReference>
<feature type="region of interest" description="Disordered" evidence="2">
    <location>
        <begin position="528"/>
        <end position="564"/>
    </location>
</feature>
<feature type="domain" description="CdaR GGDEF-like" evidence="4">
    <location>
        <begin position="282"/>
        <end position="396"/>
    </location>
</feature>
<dbReference type="RefSeq" id="WP_187554457.1">
    <property type="nucleotide sequence ID" value="NZ_CP060716.1"/>
</dbReference>
<proteinExistence type="inferred from homology"/>
<dbReference type="InterPro" id="IPR041522">
    <property type="entry name" value="CdaR_GGDEF"/>
</dbReference>
<comment type="similarity">
    <text evidence="1">Belongs to the CdaR family.</text>
</comment>
<accession>A0A7G9S2B1</accession>
<name>A0A7G9S2B1_9MICO</name>
<dbReference type="Pfam" id="PF13556">
    <property type="entry name" value="HTH_30"/>
    <property type="match status" value="1"/>
</dbReference>
<dbReference type="Gene3D" id="1.10.10.2840">
    <property type="entry name" value="PucR C-terminal helix-turn-helix domain"/>
    <property type="match status" value="1"/>
</dbReference>
<evidence type="ECO:0000259" key="4">
    <source>
        <dbReference type="Pfam" id="PF17853"/>
    </source>
</evidence>
<evidence type="ECO:0000256" key="1">
    <source>
        <dbReference type="ARBA" id="ARBA00006754"/>
    </source>
</evidence>
<evidence type="ECO:0000259" key="3">
    <source>
        <dbReference type="Pfam" id="PF13556"/>
    </source>
</evidence>
<evidence type="ECO:0000313" key="5">
    <source>
        <dbReference type="EMBL" id="QNN61986.1"/>
    </source>
</evidence>